<dbReference type="InterPro" id="IPR029044">
    <property type="entry name" value="Nucleotide-diphossugar_trans"/>
</dbReference>
<dbReference type="Gene3D" id="3.90.550.10">
    <property type="entry name" value="Spore Coat Polysaccharide Biosynthesis Protein SpsA, Chain A"/>
    <property type="match status" value="1"/>
</dbReference>
<name>A0A1S9ZE68_STRMT</name>
<keyword evidence="1 5" id="KW-0328">Glycosyltransferase</keyword>
<evidence type="ECO:0000313" key="5">
    <source>
        <dbReference type="EMBL" id="VTS46324.1"/>
    </source>
</evidence>
<dbReference type="RefSeq" id="WP_023946621.1">
    <property type="nucleotide sequence ID" value="NZ_CABEHV010000004.1"/>
</dbReference>
<dbReference type="PANTHER" id="PTHR22916">
    <property type="entry name" value="GLYCOSYLTRANSFERASE"/>
    <property type="match status" value="1"/>
</dbReference>
<keyword evidence="2 4" id="KW-0808">Transferase</keyword>
<evidence type="ECO:0000313" key="7">
    <source>
        <dbReference type="Proteomes" id="UP000387692"/>
    </source>
</evidence>
<dbReference type="Proteomes" id="UP000190872">
    <property type="component" value="Unassembled WGS sequence"/>
</dbReference>
<dbReference type="EC" id="2.4.-.-" evidence="5"/>
<dbReference type="AlphaFoldDB" id="A0A1S9ZE68"/>
<feature type="domain" description="Glycosyltransferase 2-like" evidence="3">
    <location>
        <begin position="7"/>
        <end position="125"/>
    </location>
</feature>
<evidence type="ECO:0000256" key="1">
    <source>
        <dbReference type="ARBA" id="ARBA00022676"/>
    </source>
</evidence>
<reference evidence="5 7" key="2">
    <citation type="submission" date="2019-05" db="EMBL/GenBank/DDBJ databases">
        <authorList>
            <consortium name="Pathogen Informatics"/>
        </authorList>
    </citation>
    <scope>NUCLEOTIDE SEQUENCE [LARGE SCALE GENOMIC DNA]</scope>
    <source>
        <strain evidence="5 7">NCTC11189</strain>
    </source>
</reference>
<evidence type="ECO:0000259" key="3">
    <source>
        <dbReference type="Pfam" id="PF00535"/>
    </source>
</evidence>
<protein>
    <submittedName>
        <fullName evidence="4">Glycosyl transferase family 2</fullName>
    </submittedName>
    <submittedName>
        <fullName evidence="5">Glycosyl transferase family protein</fullName>
        <ecNumber evidence="5">2.4.-.-</ecNumber>
        <ecNumber evidence="5">2.4.1.212</ecNumber>
    </submittedName>
</protein>
<proteinExistence type="predicted"/>
<gene>
    <name evidence="5" type="primary">hyaD_2</name>
    <name evidence="4" type="ORF">B0179_00875</name>
    <name evidence="5" type="ORF">NCTC11189_01927</name>
</gene>
<reference evidence="4 6" key="1">
    <citation type="submission" date="2017-02" db="EMBL/GenBank/DDBJ databases">
        <title>Draft genome sequence of Streptococcus mitis CCUG 61082.</title>
        <authorList>
            <person name="Salva-Serra F."/>
            <person name="Engstrom-Jakobsson H."/>
            <person name="Thorell K."/>
            <person name="Jaen-Luchoro D."/>
            <person name="Gonzales-Siles L."/>
            <person name="Karlsson R."/>
            <person name="Gomila M."/>
            <person name="Yazdan S."/>
            <person name="Boulund F."/>
            <person name="Johnning A."/>
            <person name="Engstrand L."/>
            <person name="Kristiansson E."/>
            <person name="Moore E."/>
        </authorList>
    </citation>
    <scope>NUCLEOTIDE SEQUENCE [LARGE SCALE GENOMIC DNA]</scope>
    <source>
        <strain evidence="4 6">CCUG 61082</strain>
    </source>
</reference>
<organism evidence="4 6">
    <name type="scientific">Streptococcus mitis</name>
    <dbReference type="NCBI Taxonomy" id="28037"/>
    <lineage>
        <taxon>Bacteria</taxon>
        <taxon>Bacillati</taxon>
        <taxon>Bacillota</taxon>
        <taxon>Bacilli</taxon>
        <taxon>Lactobacillales</taxon>
        <taxon>Streptococcaceae</taxon>
        <taxon>Streptococcus</taxon>
        <taxon>Streptococcus mitis group</taxon>
    </lineage>
</organism>
<dbReference type="CDD" id="cd00761">
    <property type="entry name" value="Glyco_tranf_GTA_type"/>
    <property type="match status" value="1"/>
</dbReference>
<dbReference type="PANTHER" id="PTHR22916:SF51">
    <property type="entry name" value="GLYCOSYLTRANSFERASE EPSH-RELATED"/>
    <property type="match status" value="1"/>
</dbReference>
<dbReference type="Proteomes" id="UP000387692">
    <property type="component" value="Unassembled WGS sequence"/>
</dbReference>
<accession>A0A1S9ZE68</accession>
<evidence type="ECO:0000313" key="6">
    <source>
        <dbReference type="Proteomes" id="UP000190872"/>
    </source>
</evidence>
<dbReference type="InterPro" id="IPR001173">
    <property type="entry name" value="Glyco_trans_2-like"/>
</dbReference>
<dbReference type="EMBL" id="CABEHV010000004">
    <property type="protein sequence ID" value="VTS46324.1"/>
    <property type="molecule type" value="Genomic_DNA"/>
</dbReference>
<dbReference type="Pfam" id="PF00535">
    <property type="entry name" value="Glycos_transf_2"/>
    <property type="match status" value="1"/>
</dbReference>
<dbReference type="EMBL" id="MUXS01000001">
    <property type="protein sequence ID" value="OOR81677.1"/>
    <property type="molecule type" value="Genomic_DNA"/>
</dbReference>
<dbReference type="GO" id="GO:0050501">
    <property type="term" value="F:hyaluronan synthase activity"/>
    <property type="evidence" value="ECO:0007669"/>
    <property type="project" value="UniProtKB-EC"/>
</dbReference>
<evidence type="ECO:0000256" key="2">
    <source>
        <dbReference type="ARBA" id="ARBA00022679"/>
    </source>
</evidence>
<sequence length="356" mass="41626">MNNVTLSIIIPVYNVEAYLRRCLNSILKQNTLIDYEIILVNDGSTDTSGRICDDFKSHFPNIQVKHIKNSGVAAARNLGIALSNGKFLYFVDPDDYLTESFFIELAPYINDNWDVLCFGFNEVKEKNMVAISCRAHRYSKIGILTHEDFINNFVDFFRTDMMYNVWSRVYKKDFILEHGIEFPKKTIGEDTLFNFQVYKHLETIRFIEPCLYNYIAGRSGSALTVFNPVRIEIQLNELAELKQLLKKFHIEDYSLLKEIKTKIIVSSAFQIANLEDTKKNRVRLLRSIIENEQFDDIFSGETYQIIGSYGVLIKNKNFSLLLRRLTIELLARKKFRTVLFIEKLKMNRVLRKIVFK</sequence>
<evidence type="ECO:0000313" key="4">
    <source>
        <dbReference type="EMBL" id="OOR81677.1"/>
    </source>
</evidence>
<dbReference type="EC" id="2.4.1.212" evidence="5"/>
<dbReference type="SUPFAM" id="SSF53448">
    <property type="entry name" value="Nucleotide-diphospho-sugar transferases"/>
    <property type="match status" value="1"/>
</dbReference>